<keyword evidence="1" id="KW-0131">Cell cycle</keyword>
<dbReference type="KEGG" id="pect:BN1012_Phect2840"/>
<dbReference type="STRING" id="1458461.BN1012_Phect2840"/>
<protein>
    <submittedName>
        <fullName evidence="1">Cell division protein DivIC (FtsB), stabilizes FtsL against RasP cleavage</fullName>
    </submittedName>
</protein>
<proteinExistence type="predicted"/>
<organism evidence="1 2">
    <name type="scientific">Candidatus Phaeomarinibacter ectocarpi</name>
    <dbReference type="NCBI Taxonomy" id="1458461"/>
    <lineage>
        <taxon>Bacteria</taxon>
        <taxon>Pseudomonadati</taxon>
        <taxon>Pseudomonadota</taxon>
        <taxon>Alphaproteobacteria</taxon>
        <taxon>Hyphomicrobiales</taxon>
        <taxon>Parvibaculaceae</taxon>
        <taxon>Candidatus Phaeomarinibacter</taxon>
    </lineage>
</organism>
<dbReference type="EMBL" id="HG966617">
    <property type="protein sequence ID" value="CDO61053.1"/>
    <property type="molecule type" value="Genomic_DNA"/>
</dbReference>
<evidence type="ECO:0000313" key="1">
    <source>
        <dbReference type="EMBL" id="CDO61053.1"/>
    </source>
</evidence>
<dbReference type="HOGENOM" id="CLU_159931_0_0_5"/>
<name>X5MAS4_9HYPH</name>
<reference evidence="1 2" key="1">
    <citation type="journal article" date="2014" name="Front. Genet.">
        <title>Genome and metabolic network of "Candidatus Phaeomarinobacter ectocarpi" Ec32, a new candidate genus of Alphaproteobacteria frequently associated with brown algae.</title>
        <authorList>
            <person name="Dittami S.M."/>
            <person name="Barbeyron T."/>
            <person name="Boyen C."/>
            <person name="Cambefort J."/>
            <person name="Collet G."/>
            <person name="Delage L."/>
            <person name="Gobet A."/>
            <person name="Groisillier A."/>
            <person name="Leblanc C."/>
            <person name="Michel G."/>
            <person name="Scornet D."/>
            <person name="Siegel A."/>
            <person name="Tapia J.E."/>
            <person name="Tonon T."/>
        </authorList>
    </citation>
    <scope>NUCLEOTIDE SEQUENCE [LARGE SCALE GENOMIC DNA]</scope>
    <source>
        <strain evidence="1 2">Ec32</strain>
    </source>
</reference>
<dbReference type="GO" id="GO:0051301">
    <property type="term" value="P:cell division"/>
    <property type="evidence" value="ECO:0007669"/>
    <property type="project" value="UniProtKB-KW"/>
</dbReference>
<keyword evidence="2" id="KW-1185">Reference proteome</keyword>
<accession>X5MAS4</accession>
<dbReference type="Proteomes" id="UP000032160">
    <property type="component" value="Chromosome I"/>
</dbReference>
<evidence type="ECO:0000313" key="2">
    <source>
        <dbReference type="Proteomes" id="UP000032160"/>
    </source>
</evidence>
<keyword evidence="1" id="KW-0132">Cell division</keyword>
<sequence>MPVACLCIMGYFAYHAIHGDNGLLRLAEIREVRQELSQKVLSAQQIRRDLERDVALLRPESLDPDLLDERARAALGFAHPDELTVFVDE</sequence>
<dbReference type="AlphaFoldDB" id="X5MAS4"/>
<gene>
    <name evidence="1" type="ORF">BN1012_Phect2840</name>
</gene>
<dbReference type="PATRIC" id="fig|1458461.3.peg.2846"/>
<dbReference type="InterPro" id="IPR007060">
    <property type="entry name" value="FtsL/DivIC"/>
</dbReference>
<dbReference type="Pfam" id="PF04977">
    <property type="entry name" value="DivIC"/>
    <property type="match status" value="1"/>
</dbReference>